<organism evidence="1">
    <name type="scientific">viral metagenome</name>
    <dbReference type="NCBI Taxonomy" id="1070528"/>
    <lineage>
        <taxon>unclassified sequences</taxon>
        <taxon>metagenomes</taxon>
        <taxon>organismal metagenomes</taxon>
    </lineage>
</organism>
<gene>
    <name evidence="1" type="ORF">MM415A08076_0007</name>
</gene>
<accession>A0A6M3JGF5</accession>
<name>A0A6M3JGF5_9ZZZZ</name>
<proteinExistence type="predicted"/>
<dbReference type="AlphaFoldDB" id="A0A6M3JGF5"/>
<dbReference type="EMBL" id="MT141590">
    <property type="protein sequence ID" value="QJA68142.1"/>
    <property type="molecule type" value="Genomic_DNA"/>
</dbReference>
<reference evidence="1" key="1">
    <citation type="submission" date="2020-03" db="EMBL/GenBank/DDBJ databases">
        <title>The deep terrestrial virosphere.</title>
        <authorList>
            <person name="Holmfeldt K."/>
            <person name="Nilsson E."/>
            <person name="Simone D."/>
            <person name="Lopez-Fernandez M."/>
            <person name="Wu X."/>
            <person name="de Brujin I."/>
            <person name="Lundin D."/>
            <person name="Andersson A."/>
            <person name="Bertilsson S."/>
            <person name="Dopson M."/>
        </authorList>
    </citation>
    <scope>NUCLEOTIDE SEQUENCE</scope>
    <source>
        <strain evidence="1">MM415A08076</strain>
    </source>
</reference>
<protein>
    <submittedName>
        <fullName evidence="1">Uncharacterized protein</fullName>
    </submittedName>
</protein>
<sequence length="185" mass="21593">MNKTPETPKQPSEKDIKTTMKAIFESISKSMSKDVRANPLYKYMKANEEWFGDPEEMHTMIIHPFYNIIDEMVKGSIENATDLVYGIYKDWDFFDDNVTELCKYLYGYVCCADRGRFVIKSAIMWATTGELPVFDPKPENFHHPKTGTPEQWMNFVEGIYALKYGHPAKYLKAYKELIESNKENL</sequence>
<evidence type="ECO:0000313" key="1">
    <source>
        <dbReference type="EMBL" id="QJA68142.1"/>
    </source>
</evidence>